<dbReference type="EMBL" id="JBHTLM010000005">
    <property type="protein sequence ID" value="MFD1176461.1"/>
    <property type="molecule type" value="Genomic_DNA"/>
</dbReference>
<dbReference type="Gene3D" id="3.40.50.150">
    <property type="entry name" value="Vaccinia Virus protein VP39"/>
    <property type="match status" value="1"/>
</dbReference>
<protein>
    <submittedName>
        <fullName evidence="2">Class I SAM-dependent methyltransferase</fullName>
        <ecNumber evidence="2">2.1.1.222</ecNumber>
        <ecNumber evidence="2">2.1.1.64</ecNumber>
    </submittedName>
</protein>
<dbReference type="InterPro" id="IPR041698">
    <property type="entry name" value="Methyltransf_25"/>
</dbReference>
<name>A0ABW3RWF9_9BACL</name>
<evidence type="ECO:0000313" key="3">
    <source>
        <dbReference type="Proteomes" id="UP001597262"/>
    </source>
</evidence>
<dbReference type="GO" id="GO:0102208">
    <property type="term" value="F:2-polyprenyl-6-hydroxyphenol methylase activity"/>
    <property type="evidence" value="ECO:0007669"/>
    <property type="project" value="UniProtKB-EC"/>
</dbReference>
<comment type="caution">
    <text evidence="2">The sequence shown here is derived from an EMBL/GenBank/DDBJ whole genome shotgun (WGS) entry which is preliminary data.</text>
</comment>
<proteinExistence type="predicted"/>
<dbReference type="Gene3D" id="2.20.25.110">
    <property type="entry name" value="S-adenosyl-L-methionine-dependent methyltransferases"/>
    <property type="match status" value="1"/>
</dbReference>
<dbReference type="SUPFAM" id="SSF53335">
    <property type="entry name" value="S-adenosyl-L-methionine-dependent methyltransferases"/>
    <property type="match status" value="1"/>
</dbReference>
<dbReference type="EC" id="2.1.1.64" evidence="2"/>
<organism evidence="2 3">
    <name type="scientific">Paenibacillus puldeungensis</name>
    <dbReference type="NCBI Taxonomy" id="696536"/>
    <lineage>
        <taxon>Bacteria</taxon>
        <taxon>Bacillati</taxon>
        <taxon>Bacillota</taxon>
        <taxon>Bacilli</taxon>
        <taxon>Bacillales</taxon>
        <taxon>Paenibacillaceae</taxon>
        <taxon>Paenibacillus</taxon>
    </lineage>
</organism>
<dbReference type="RefSeq" id="WP_379318873.1">
    <property type="nucleotide sequence ID" value="NZ_JBHTLM010000005.1"/>
</dbReference>
<dbReference type="CDD" id="cd02440">
    <property type="entry name" value="AdoMet_MTases"/>
    <property type="match status" value="1"/>
</dbReference>
<accession>A0ABW3RWF9</accession>
<dbReference type="Pfam" id="PF13649">
    <property type="entry name" value="Methyltransf_25"/>
    <property type="match status" value="1"/>
</dbReference>
<dbReference type="InterPro" id="IPR029063">
    <property type="entry name" value="SAM-dependent_MTases_sf"/>
</dbReference>
<evidence type="ECO:0000313" key="2">
    <source>
        <dbReference type="EMBL" id="MFD1176461.1"/>
    </source>
</evidence>
<dbReference type="GO" id="GO:0032259">
    <property type="term" value="P:methylation"/>
    <property type="evidence" value="ECO:0007669"/>
    <property type="project" value="UniProtKB-KW"/>
</dbReference>
<gene>
    <name evidence="2" type="ORF">ACFQ3W_09125</name>
</gene>
<keyword evidence="3" id="KW-1185">Reference proteome</keyword>
<dbReference type="GO" id="GO:0061542">
    <property type="term" value="F:3-demethylubiquinol 3-O-methyltransferase activity"/>
    <property type="evidence" value="ECO:0007669"/>
    <property type="project" value="UniProtKB-EC"/>
</dbReference>
<dbReference type="Proteomes" id="UP001597262">
    <property type="component" value="Unassembled WGS sequence"/>
</dbReference>
<keyword evidence="2" id="KW-0489">Methyltransferase</keyword>
<keyword evidence="2" id="KW-0808">Transferase</keyword>
<feature type="domain" description="Methyltransferase" evidence="1">
    <location>
        <begin position="43"/>
        <end position="141"/>
    </location>
</feature>
<sequence>MNRDYIAKHWYASVYEQFENQTHDVDFLLKVLTEQTGNQPLNILEVACGGGRICVPLAMANHFVTGFDADEHMLLRCYRRMEGLQNIRCYQADAATSGWGVDFDVVVMAGNILINIESKMDYKEAQKSLIKKASEALRTGGHLYMDFDLHYNPTDRFNSLQESSYFKGTDELGTTGCTVTYGSVYDPITQICTGTGHWELITNSGEQIIMPKCWYKHIPTLTQVYDWLSDAGFTIERTYQNYTAEPILKPIVEATSRAIIWAKKACIICASSARIFI</sequence>
<dbReference type="EC" id="2.1.1.222" evidence="2"/>
<evidence type="ECO:0000259" key="1">
    <source>
        <dbReference type="Pfam" id="PF13649"/>
    </source>
</evidence>
<reference evidence="3" key="1">
    <citation type="journal article" date="2019" name="Int. J. Syst. Evol. Microbiol.">
        <title>The Global Catalogue of Microorganisms (GCM) 10K type strain sequencing project: providing services to taxonomists for standard genome sequencing and annotation.</title>
        <authorList>
            <consortium name="The Broad Institute Genomics Platform"/>
            <consortium name="The Broad Institute Genome Sequencing Center for Infectious Disease"/>
            <person name="Wu L."/>
            <person name="Ma J."/>
        </authorList>
    </citation>
    <scope>NUCLEOTIDE SEQUENCE [LARGE SCALE GENOMIC DNA]</scope>
    <source>
        <strain evidence="3">CCUG 59189</strain>
    </source>
</reference>